<comment type="caution">
    <text evidence="10">The sequence shown here is derived from an EMBL/GenBank/DDBJ whole genome shotgun (WGS) entry which is preliminary data.</text>
</comment>
<sequence>MSIHSPKGVDMNLSDNDPNTWSKSKKKRMRQKRKKMEEAAASSSGAADVEKTDAQGSNESQHKRQKTDSREASKKQTQTQANENVNVQMESDITTSMEGVSPIKSPKKKKKEKNKSKRHENDMDSSSIQSDVIASSSANKPNLKSDQSNKEQHHPTNNSLSKPKPVMMSTLQKTFLARLTSSRFRELNEELYTQPSAQSFAQFTSNPELFEQYHSGFRRQVEEWPVNPVDVIYKKIVGSFKKEKKREVCVADFGCGDAKLAERLMALQIDENGNFVSPASKKKKGVCPFKVHSFDLVSGGNPLVTPADMTNVPLADESVDIGVYCLALMGTNVPDFVREGFRVLKFGGILRVAEVRSRFETSNAEGGNKKKHNVGEVDSTKPLMILDDFKALMERCGFKCTHVDQSNTMFMFMDFVKVEGSTGLSEKESFSAKPCIYKRR</sequence>
<evidence type="ECO:0000256" key="4">
    <source>
        <dbReference type="ARBA" id="ARBA00022603"/>
    </source>
</evidence>
<protein>
    <recommendedName>
        <fullName evidence="8">Ribosomal RNA-processing protein 8</fullName>
        <ecNumber evidence="8">2.1.1.-</ecNumber>
    </recommendedName>
</protein>
<evidence type="ECO:0000256" key="8">
    <source>
        <dbReference type="RuleBase" id="RU365074"/>
    </source>
</evidence>
<dbReference type="InterPro" id="IPR029063">
    <property type="entry name" value="SAM-dependent_MTases_sf"/>
</dbReference>
<evidence type="ECO:0000256" key="5">
    <source>
        <dbReference type="ARBA" id="ARBA00022679"/>
    </source>
</evidence>
<dbReference type="InterPro" id="IPR042036">
    <property type="entry name" value="RRP8_N"/>
</dbReference>
<evidence type="ECO:0000256" key="9">
    <source>
        <dbReference type="SAM" id="MobiDB-lite"/>
    </source>
</evidence>
<dbReference type="Pfam" id="PF05148">
    <property type="entry name" value="Methyltransf_8"/>
    <property type="match status" value="1"/>
</dbReference>
<keyword evidence="11" id="KW-1185">Reference proteome</keyword>
<dbReference type="GO" id="GO:0032259">
    <property type="term" value="P:methylation"/>
    <property type="evidence" value="ECO:0007669"/>
    <property type="project" value="UniProtKB-KW"/>
</dbReference>
<dbReference type="FunFam" id="1.10.10.2150:FF:000001">
    <property type="entry name" value="Ribosomal RNA-processing protein 8"/>
    <property type="match status" value="1"/>
</dbReference>
<feature type="compositionally biased region" description="Polar residues" evidence="9">
    <location>
        <begin position="75"/>
        <end position="98"/>
    </location>
</feature>
<accession>A0ABD3NA79</accession>
<feature type="compositionally biased region" description="Basic and acidic residues" evidence="9">
    <location>
        <begin position="60"/>
        <end position="74"/>
    </location>
</feature>
<keyword evidence="6 8" id="KW-0949">S-adenosyl-L-methionine</keyword>
<dbReference type="SUPFAM" id="SSF53335">
    <property type="entry name" value="S-adenosyl-L-methionine-dependent methyltransferases"/>
    <property type="match status" value="1"/>
</dbReference>
<dbReference type="PANTHER" id="PTHR12787:SF0">
    <property type="entry name" value="RIBOSOMAL RNA-PROCESSING PROTEIN 8"/>
    <property type="match status" value="1"/>
</dbReference>
<dbReference type="GO" id="GO:0008168">
    <property type="term" value="F:methyltransferase activity"/>
    <property type="evidence" value="ECO:0007669"/>
    <property type="project" value="UniProtKB-KW"/>
</dbReference>
<keyword evidence="7 8" id="KW-0539">Nucleus</keyword>
<dbReference type="AlphaFoldDB" id="A0ABD3NA79"/>
<keyword evidence="5 8" id="KW-0808">Transferase</keyword>
<proteinExistence type="inferred from homology"/>
<feature type="region of interest" description="Disordered" evidence="9">
    <location>
        <begin position="1"/>
        <end position="166"/>
    </location>
</feature>
<evidence type="ECO:0000256" key="2">
    <source>
        <dbReference type="ARBA" id="ARBA00006301"/>
    </source>
</evidence>
<keyword evidence="3 8" id="KW-0698">rRNA processing</keyword>
<evidence type="ECO:0000256" key="1">
    <source>
        <dbReference type="ARBA" id="ARBA00004604"/>
    </source>
</evidence>
<dbReference type="Gene3D" id="1.10.10.2150">
    <property type="entry name" value="Ribosomal RNA-processing protein 8, N-terminal domain"/>
    <property type="match status" value="1"/>
</dbReference>
<dbReference type="Proteomes" id="UP001530400">
    <property type="component" value="Unassembled WGS sequence"/>
</dbReference>
<evidence type="ECO:0000256" key="3">
    <source>
        <dbReference type="ARBA" id="ARBA00022552"/>
    </source>
</evidence>
<dbReference type="GO" id="GO:0005730">
    <property type="term" value="C:nucleolus"/>
    <property type="evidence" value="ECO:0007669"/>
    <property type="project" value="UniProtKB-SubCell"/>
</dbReference>
<feature type="compositionally biased region" description="Low complexity" evidence="9">
    <location>
        <begin position="124"/>
        <end position="138"/>
    </location>
</feature>
<comment type="function">
    <text evidence="8">Probable methyltransferase required to silence rDNA.</text>
</comment>
<comment type="subcellular location">
    <subcellularLocation>
        <location evidence="1 8">Nucleus</location>
        <location evidence="1 8">Nucleolus</location>
    </subcellularLocation>
</comment>
<evidence type="ECO:0000313" key="11">
    <source>
        <dbReference type="Proteomes" id="UP001530400"/>
    </source>
</evidence>
<evidence type="ECO:0000256" key="7">
    <source>
        <dbReference type="ARBA" id="ARBA00023242"/>
    </source>
</evidence>
<feature type="compositionally biased region" description="Basic residues" evidence="9">
    <location>
        <begin position="23"/>
        <end position="34"/>
    </location>
</feature>
<dbReference type="EC" id="2.1.1.-" evidence="8"/>
<gene>
    <name evidence="10" type="ORF">ACHAWO_008689</name>
</gene>
<feature type="compositionally biased region" description="Basic residues" evidence="9">
    <location>
        <begin position="105"/>
        <end position="118"/>
    </location>
</feature>
<organism evidence="10 11">
    <name type="scientific">Cyclotella atomus</name>
    <dbReference type="NCBI Taxonomy" id="382360"/>
    <lineage>
        <taxon>Eukaryota</taxon>
        <taxon>Sar</taxon>
        <taxon>Stramenopiles</taxon>
        <taxon>Ochrophyta</taxon>
        <taxon>Bacillariophyta</taxon>
        <taxon>Coscinodiscophyceae</taxon>
        <taxon>Thalassiosirophycidae</taxon>
        <taxon>Stephanodiscales</taxon>
        <taxon>Stephanodiscaceae</taxon>
        <taxon>Cyclotella</taxon>
    </lineage>
</organism>
<dbReference type="GO" id="GO:0006364">
    <property type="term" value="P:rRNA processing"/>
    <property type="evidence" value="ECO:0007669"/>
    <property type="project" value="UniProtKB-UniRule"/>
</dbReference>
<dbReference type="EMBL" id="JALLPJ020001254">
    <property type="protein sequence ID" value="KAL3772959.1"/>
    <property type="molecule type" value="Genomic_DNA"/>
</dbReference>
<name>A0ABD3NA79_9STRA</name>
<dbReference type="PANTHER" id="PTHR12787">
    <property type="entry name" value="RIBOSOMAL RNA-PROCESSING PROTEIN 8"/>
    <property type="match status" value="1"/>
</dbReference>
<dbReference type="InterPro" id="IPR007823">
    <property type="entry name" value="RRP8"/>
</dbReference>
<evidence type="ECO:0000256" key="6">
    <source>
        <dbReference type="ARBA" id="ARBA00022691"/>
    </source>
</evidence>
<comment type="similarity">
    <text evidence="2 8">Belongs to the methyltransferase superfamily. RRP8 family.</text>
</comment>
<dbReference type="Gene3D" id="3.40.50.150">
    <property type="entry name" value="Vaccinia Virus protein VP39"/>
    <property type="match status" value="1"/>
</dbReference>
<keyword evidence="4 8" id="KW-0489">Methyltransferase</keyword>
<evidence type="ECO:0000313" key="10">
    <source>
        <dbReference type="EMBL" id="KAL3772959.1"/>
    </source>
</evidence>
<reference evidence="10 11" key="1">
    <citation type="submission" date="2024-10" db="EMBL/GenBank/DDBJ databases">
        <title>Updated reference genomes for cyclostephanoid diatoms.</title>
        <authorList>
            <person name="Roberts W.R."/>
            <person name="Alverson A.J."/>
        </authorList>
    </citation>
    <scope>NUCLEOTIDE SEQUENCE [LARGE SCALE GENOMIC DNA]</scope>
    <source>
        <strain evidence="10 11">AJA010-31</strain>
    </source>
</reference>